<dbReference type="EMBL" id="FZOF01000041">
    <property type="protein sequence ID" value="SNT56300.1"/>
    <property type="molecule type" value="Genomic_DNA"/>
</dbReference>
<reference evidence="1 2" key="1">
    <citation type="submission" date="2017-06" db="EMBL/GenBank/DDBJ databases">
        <authorList>
            <person name="Kim H.J."/>
            <person name="Triplett B.A."/>
        </authorList>
    </citation>
    <scope>NUCLEOTIDE SEQUENCE [LARGE SCALE GENOMIC DNA]</scope>
    <source>
        <strain evidence="1 2">CGMCC 4.1858</strain>
    </source>
</reference>
<dbReference type="Proteomes" id="UP000198280">
    <property type="component" value="Unassembled WGS sequence"/>
</dbReference>
<sequence>MHLGWDRFEKLMLALSRRVLGLRDIRFRRYGVQGQAQHGIDLAGRESTGDFTVVQCKDYAAFTAGDLRKAVAKFAVGRRPFDAGRLIVATSASTEATQLADELAALQLQYPDLDVDLWGSEQINQHLRYCGDIVAQFWTRETAADFCTGAPLPGVPAPPPDRQEQAERILVGPLNTDDVAPMLRTADNRRAEAPAESATLYGALANRLHDAGFRGHATVLRKKQLEALQEGGLFDEAADLAAELAAAALHHGDSDQARILAHQLEQFARDAAGSRTPQASATARHAALLNAAAQDIAHPLVMSHLAPALEKVGAADAPDYRPLLVLMLAEYRLATEPHTLVELDGLIKVALAQAKEQPVTEQMQDILVRLRLLRAEYDSAPRQDLLREARRHRMKGRHAALVSAREARRCALEGRAEEALENWRDAVQDGIHAGLAEDAADWLYAIRAANAQYGPWTIEIDDEHRLAQALRTTGSGRLLDRIRDPRAQAMSALVRDKPTEAVLAARRWLTDSVVTGSWADENEAVTFLGDLYRDNNEPDLAATYYQRAGSTEKLEQLAKNMGDALLPLVPGARQPWWTLRSRAVLIAAQSDLGEDAAARELFDEMLDLAVRGRVGELVDSPTRSLAIQAAKSACALASRSTHEQATALLDLLGPDVPREPNQYRHTDDEHAAACVAIAIAHPELAMRALTRLFDLADVHTDKALNVLVRDQTLRLLGAWPQSDRVAAGTVPCSPLSGDEQNTLRTRADELARQGHYLSNVIQAAVNPDHPDVQERARTARDRLLARPEPDPKSMSLDSAMVPDSAMVCHLASDERHACLEKLLTVASDRRELASNRQDALIGAHNLVVDQEPEAKCTTFRASQPFALGELDGSRLDDEFTGQPHPLSTLKINLGSASLRGHGLRLAAASATTADEQEWVKDQAVELLRSDEAIDVQEAALALNRLPREATADIDPRALADHSHISARQLSAVLCMQHPQRFADTLARLAADPSFRVRRTLAEAVTTHSGPDVQPAITKLMDRLSKDQRHSVRAVVLGGLRKQA</sequence>
<accession>A0A239NNF7</accession>
<evidence type="ECO:0008006" key="3">
    <source>
        <dbReference type="Google" id="ProtNLM"/>
    </source>
</evidence>
<keyword evidence="2" id="KW-1185">Reference proteome</keyword>
<dbReference type="SUPFAM" id="SSF48371">
    <property type="entry name" value="ARM repeat"/>
    <property type="match status" value="1"/>
</dbReference>
<gene>
    <name evidence="1" type="ORF">SAMN05216252_14138</name>
</gene>
<proteinExistence type="predicted"/>
<name>A0A239NNF7_9ACTN</name>
<organism evidence="1 2">
    <name type="scientific">Actinacidiphila glaucinigra</name>
    <dbReference type="NCBI Taxonomy" id="235986"/>
    <lineage>
        <taxon>Bacteria</taxon>
        <taxon>Bacillati</taxon>
        <taxon>Actinomycetota</taxon>
        <taxon>Actinomycetes</taxon>
        <taxon>Kitasatosporales</taxon>
        <taxon>Streptomycetaceae</taxon>
        <taxon>Actinacidiphila</taxon>
    </lineage>
</organism>
<dbReference type="InterPro" id="IPR016024">
    <property type="entry name" value="ARM-type_fold"/>
</dbReference>
<dbReference type="AlphaFoldDB" id="A0A239NNF7"/>
<evidence type="ECO:0000313" key="1">
    <source>
        <dbReference type="EMBL" id="SNT56300.1"/>
    </source>
</evidence>
<dbReference type="RefSeq" id="WP_245939325.1">
    <property type="nucleotide sequence ID" value="NZ_FZOF01000041.1"/>
</dbReference>
<evidence type="ECO:0000313" key="2">
    <source>
        <dbReference type="Proteomes" id="UP000198280"/>
    </source>
</evidence>
<protein>
    <recommendedName>
        <fullName evidence="3">Restriction endonuclease type IV Mrr domain-containing protein</fullName>
    </recommendedName>
</protein>